<dbReference type="AlphaFoldDB" id="A0AAW9SCZ4"/>
<evidence type="ECO:0000313" key="4">
    <source>
        <dbReference type="Proteomes" id="UP001403385"/>
    </source>
</evidence>
<dbReference type="PANTHER" id="PTHR33371">
    <property type="entry name" value="INTERMEMBRANE PHOSPHOLIPID TRANSPORT SYSTEM BINDING PROTEIN MLAD-RELATED"/>
    <property type="match status" value="1"/>
</dbReference>
<keyword evidence="1" id="KW-0812">Transmembrane</keyword>
<keyword evidence="4" id="KW-1185">Reference proteome</keyword>
<accession>A0AAW9SCZ4</accession>
<feature type="domain" description="Mce/MlaD" evidence="2">
    <location>
        <begin position="38"/>
        <end position="112"/>
    </location>
</feature>
<evidence type="ECO:0000259" key="2">
    <source>
        <dbReference type="Pfam" id="PF02470"/>
    </source>
</evidence>
<proteinExistence type="predicted"/>
<dbReference type="PANTHER" id="PTHR33371:SF4">
    <property type="entry name" value="INTERMEMBRANE PHOSPHOLIPID TRANSPORT SYSTEM BINDING PROTEIN MLAD"/>
    <property type="match status" value="1"/>
</dbReference>
<keyword evidence="1" id="KW-1133">Transmembrane helix</keyword>
<protein>
    <submittedName>
        <fullName evidence="3">MlaD family protein</fullName>
    </submittedName>
</protein>
<gene>
    <name evidence="3" type="ORF">AAG747_14990</name>
</gene>
<feature type="transmembrane region" description="Helical" evidence="1">
    <location>
        <begin position="7"/>
        <end position="27"/>
    </location>
</feature>
<organism evidence="3 4">
    <name type="scientific">Rapidithrix thailandica</name>
    <dbReference type="NCBI Taxonomy" id="413964"/>
    <lineage>
        <taxon>Bacteria</taxon>
        <taxon>Pseudomonadati</taxon>
        <taxon>Bacteroidota</taxon>
        <taxon>Cytophagia</taxon>
        <taxon>Cytophagales</taxon>
        <taxon>Flammeovirgaceae</taxon>
        <taxon>Rapidithrix</taxon>
    </lineage>
</organism>
<sequence length="303" mass="33411">MALSKEVKVGLLSVVSLTVFYLGFKFLTGVELFSSSRVYYAVYDNIDGLQVSNPVIINGLNVGRVSGIEILQDQNNRLKVGLEVNEEIKVTKNSKALLTDNGLLGGKSIELKLAPGDSYLEVGDYLIAEKPKGFVGVMKEKSMPVLENVDSLLANFNELASKINGMSGKIEGTLTNLESSTGQLDQLLRQNSATLHRNLLKFDSISSTLLVTSRQLPPLMEKLNTVADSVSTMEVKALVRNTNHLMVEMKQTVKAINKAEGSLGLLIKDDSLYRNMNRTMQDLDSLFIDMKTNPKRYINISVF</sequence>
<dbReference type="InterPro" id="IPR003399">
    <property type="entry name" value="Mce/MlaD"/>
</dbReference>
<evidence type="ECO:0000256" key="1">
    <source>
        <dbReference type="SAM" id="Phobius"/>
    </source>
</evidence>
<dbReference type="RefSeq" id="WP_346822005.1">
    <property type="nucleotide sequence ID" value="NZ_JBDKWZ010000008.1"/>
</dbReference>
<reference evidence="3 4" key="1">
    <citation type="submission" date="2024-04" db="EMBL/GenBank/DDBJ databases">
        <title>Novel genus in family Flammeovirgaceae.</title>
        <authorList>
            <person name="Nguyen T.H."/>
            <person name="Vuong T.Q."/>
            <person name="Le H."/>
            <person name="Kim S.-G."/>
        </authorList>
    </citation>
    <scope>NUCLEOTIDE SEQUENCE [LARGE SCALE GENOMIC DNA]</scope>
    <source>
        <strain evidence="3 4">JCM 23209</strain>
    </source>
</reference>
<dbReference type="Proteomes" id="UP001403385">
    <property type="component" value="Unassembled WGS sequence"/>
</dbReference>
<name>A0AAW9SCZ4_9BACT</name>
<dbReference type="Pfam" id="PF02470">
    <property type="entry name" value="MlaD"/>
    <property type="match status" value="1"/>
</dbReference>
<dbReference type="InterPro" id="IPR052336">
    <property type="entry name" value="MlaD_Phospholipid_Transporter"/>
</dbReference>
<evidence type="ECO:0000313" key="3">
    <source>
        <dbReference type="EMBL" id="MEN7549228.1"/>
    </source>
</evidence>
<dbReference type="EMBL" id="JBDKWZ010000008">
    <property type="protein sequence ID" value="MEN7549228.1"/>
    <property type="molecule type" value="Genomic_DNA"/>
</dbReference>
<keyword evidence="1" id="KW-0472">Membrane</keyword>
<comment type="caution">
    <text evidence="3">The sequence shown here is derived from an EMBL/GenBank/DDBJ whole genome shotgun (WGS) entry which is preliminary data.</text>
</comment>